<evidence type="ECO:0000259" key="6">
    <source>
        <dbReference type="Pfam" id="PF00890"/>
    </source>
</evidence>
<evidence type="ECO:0000256" key="5">
    <source>
        <dbReference type="SAM" id="SignalP"/>
    </source>
</evidence>
<dbReference type="InterPro" id="IPR050315">
    <property type="entry name" value="FAD-oxidoreductase_2"/>
</dbReference>
<evidence type="ECO:0000256" key="1">
    <source>
        <dbReference type="ARBA" id="ARBA00001974"/>
    </source>
</evidence>
<dbReference type="PANTHER" id="PTHR43400">
    <property type="entry name" value="FUMARATE REDUCTASE"/>
    <property type="match status" value="1"/>
</dbReference>
<dbReference type="InterPro" id="IPR003953">
    <property type="entry name" value="FAD-dep_OxRdtase_2_FAD-bd"/>
</dbReference>
<reference evidence="8" key="1">
    <citation type="submission" date="2022-11" db="UniProtKB">
        <authorList>
            <consortium name="WormBaseParasite"/>
        </authorList>
    </citation>
    <scope>IDENTIFICATION</scope>
</reference>
<feature type="chain" id="PRO_5037779400" evidence="5">
    <location>
        <begin position="24"/>
        <end position="311"/>
    </location>
</feature>
<dbReference type="GO" id="GO:0016491">
    <property type="term" value="F:oxidoreductase activity"/>
    <property type="evidence" value="ECO:0007669"/>
    <property type="project" value="UniProtKB-KW"/>
</dbReference>
<dbReference type="AlphaFoldDB" id="A0A915DW92"/>
<protein>
    <submittedName>
        <fullName evidence="8">FAD-dependent oxidoreductase 2 FAD binding domain-containing protein</fullName>
    </submittedName>
</protein>
<dbReference type="PANTHER" id="PTHR43400:SF7">
    <property type="entry name" value="FAD-DEPENDENT OXIDOREDUCTASE 2 FAD BINDING DOMAIN-CONTAINING PROTEIN"/>
    <property type="match status" value="1"/>
</dbReference>
<dbReference type="Proteomes" id="UP000887574">
    <property type="component" value="Unplaced"/>
</dbReference>
<keyword evidence="5" id="KW-0732">Signal</keyword>
<organism evidence="7 8">
    <name type="scientific">Ditylenchus dipsaci</name>
    <dbReference type="NCBI Taxonomy" id="166011"/>
    <lineage>
        <taxon>Eukaryota</taxon>
        <taxon>Metazoa</taxon>
        <taxon>Ecdysozoa</taxon>
        <taxon>Nematoda</taxon>
        <taxon>Chromadorea</taxon>
        <taxon>Rhabditida</taxon>
        <taxon>Tylenchina</taxon>
        <taxon>Tylenchomorpha</taxon>
        <taxon>Sphaerularioidea</taxon>
        <taxon>Anguinidae</taxon>
        <taxon>Anguininae</taxon>
        <taxon>Ditylenchus</taxon>
    </lineage>
</organism>
<evidence type="ECO:0000313" key="8">
    <source>
        <dbReference type="WBParaSite" id="jg23420"/>
    </source>
</evidence>
<evidence type="ECO:0000313" key="7">
    <source>
        <dbReference type="Proteomes" id="UP000887574"/>
    </source>
</evidence>
<keyword evidence="4" id="KW-0560">Oxidoreductase</keyword>
<comment type="cofactor">
    <cofactor evidence="1">
        <name>FAD</name>
        <dbReference type="ChEBI" id="CHEBI:57692"/>
    </cofactor>
</comment>
<proteinExistence type="predicted"/>
<name>A0A915DW92_9BILA</name>
<dbReference type="SUPFAM" id="SSF51905">
    <property type="entry name" value="FAD/NAD(P)-binding domain"/>
    <property type="match status" value="1"/>
</dbReference>
<feature type="signal peptide" evidence="5">
    <location>
        <begin position="1"/>
        <end position="23"/>
    </location>
</feature>
<keyword evidence="7" id="KW-1185">Reference proteome</keyword>
<keyword evidence="3" id="KW-0274">FAD</keyword>
<sequence length="311" mass="33318">MFPPLMIHRLFWIFTCCVWMACAQLPPGNLEKSPGAAGRTPKNSEPVVIVGGGLAGLSAAIEAIKAGARVILVDKEKDLGGNSAKASSGINGCNTKAQRALGISDSVDKFYSDTMSAGDRENDQTLVDILTHESADAVKFLREHGVDLSDLCGGHSVPRTYWLPSSKEGKALPVGVAIIRALKNHLTELQEEEPDSNLNDYVTGVRFKNNQGRVEEITGKAVILTTGSDHDNETSLLSEFASEKMGLPTTNGAFATGDGVKMARAMGAAVVGMEHVQVHPTAFIDPKTRLVKQSSWQRSTSKQGSYIGKFY</sequence>
<evidence type="ECO:0000256" key="4">
    <source>
        <dbReference type="ARBA" id="ARBA00023002"/>
    </source>
</evidence>
<dbReference type="Gene3D" id="3.50.50.60">
    <property type="entry name" value="FAD/NAD(P)-binding domain"/>
    <property type="match status" value="1"/>
</dbReference>
<dbReference type="WBParaSite" id="jg23420">
    <property type="protein sequence ID" value="jg23420"/>
    <property type="gene ID" value="jg23420"/>
</dbReference>
<keyword evidence="2" id="KW-0285">Flavoprotein</keyword>
<evidence type="ECO:0000256" key="3">
    <source>
        <dbReference type="ARBA" id="ARBA00022827"/>
    </source>
</evidence>
<dbReference type="Pfam" id="PF00890">
    <property type="entry name" value="FAD_binding_2"/>
    <property type="match status" value="1"/>
</dbReference>
<accession>A0A915DW92</accession>
<evidence type="ECO:0000256" key="2">
    <source>
        <dbReference type="ARBA" id="ARBA00022630"/>
    </source>
</evidence>
<feature type="domain" description="FAD-dependent oxidoreductase 2 FAD-binding" evidence="6">
    <location>
        <begin position="47"/>
        <end position="291"/>
    </location>
</feature>
<dbReference type="InterPro" id="IPR036188">
    <property type="entry name" value="FAD/NAD-bd_sf"/>
</dbReference>